<reference evidence="2 3" key="1">
    <citation type="journal article" date="2019" name="Nat. Ecol. Evol.">
        <title>Megaphylogeny resolves global patterns of mushroom evolution.</title>
        <authorList>
            <person name="Varga T."/>
            <person name="Krizsan K."/>
            <person name="Foldi C."/>
            <person name="Dima B."/>
            <person name="Sanchez-Garcia M."/>
            <person name="Sanchez-Ramirez S."/>
            <person name="Szollosi G.J."/>
            <person name="Szarkandi J.G."/>
            <person name="Papp V."/>
            <person name="Albert L."/>
            <person name="Andreopoulos W."/>
            <person name="Angelini C."/>
            <person name="Antonin V."/>
            <person name="Barry K.W."/>
            <person name="Bougher N.L."/>
            <person name="Buchanan P."/>
            <person name="Buyck B."/>
            <person name="Bense V."/>
            <person name="Catcheside P."/>
            <person name="Chovatia M."/>
            <person name="Cooper J."/>
            <person name="Damon W."/>
            <person name="Desjardin D."/>
            <person name="Finy P."/>
            <person name="Geml J."/>
            <person name="Haridas S."/>
            <person name="Hughes K."/>
            <person name="Justo A."/>
            <person name="Karasinski D."/>
            <person name="Kautmanova I."/>
            <person name="Kiss B."/>
            <person name="Kocsube S."/>
            <person name="Kotiranta H."/>
            <person name="LaButti K.M."/>
            <person name="Lechner B.E."/>
            <person name="Liimatainen K."/>
            <person name="Lipzen A."/>
            <person name="Lukacs Z."/>
            <person name="Mihaltcheva S."/>
            <person name="Morgado L.N."/>
            <person name="Niskanen T."/>
            <person name="Noordeloos M.E."/>
            <person name="Ohm R.A."/>
            <person name="Ortiz-Santana B."/>
            <person name="Ovrebo C."/>
            <person name="Racz N."/>
            <person name="Riley R."/>
            <person name="Savchenko A."/>
            <person name="Shiryaev A."/>
            <person name="Soop K."/>
            <person name="Spirin V."/>
            <person name="Szebenyi C."/>
            <person name="Tomsovsky M."/>
            <person name="Tulloss R.E."/>
            <person name="Uehling J."/>
            <person name="Grigoriev I.V."/>
            <person name="Vagvolgyi C."/>
            <person name="Papp T."/>
            <person name="Martin F.M."/>
            <person name="Miettinen O."/>
            <person name="Hibbett D.S."/>
            <person name="Nagy L.G."/>
        </authorList>
    </citation>
    <scope>NUCLEOTIDE SEQUENCE [LARGE SCALE GENOMIC DNA]</scope>
    <source>
        <strain evidence="2 3">FP101781</strain>
    </source>
</reference>
<sequence>MYTGTRHFLPLFLEDRSGQLTGSEFVDVHDRVKLSYRRTRQDQRGTQYCIYETSSNRDDAMTRPVIALDFGVKGELGSITFTFGKTGRSTRIEEYLRKSNGSPRCRTFTAQDGRPYRWSYRTHEDHEWTCVDASSKTVAFYHLKTPGEPQYALSSGCTLTVEEHFSDMASEFLATCMIMRHVAAYNLQ</sequence>
<proteinExistence type="predicted"/>
<evidence type="ECO:0000313" key="3">
    <source>
        <dbReference type="Proteomes" id="UP000298030"/>
    </source>
</evidence>
<gene>
    <name evidence="2" type="ORF">FA13DRAFT_1823286</name>
</gene>
<protein>
    <recommendedName>
        <fullName evidence="1">DUF6593 domain-containing protein</fullName>
    </recommendedName>
</protein>
<keyword evidence="3" id="KW-1185">Reference proteome</keyword>
<evidence type="ECO:0000259" key="1">
    <source>
        <dbReference type="Pfam" id="PF20236"/>
    </source>
</evidence>
<dbReference type="Proteomes" id="UP000298030">
    <property type="component" value="Unassembled WGS sequence"/>
</dbReference>
<evidence type="ECO:0000313" key="2">
    <source>
        <dbReference type="EMBL" id="TEB14392.1"/>
    </source>
</evidence>
<dbReference type="InterPro" id="IPR046528">
    <property type="entry name" value="DUF6593"/>
</dbReference>
<dbReference type="OrthoDB" id="3242031at2759"/>
<organism evidence="2 3">
    <name type="scientific">Coprinellus micaceus</name>
    <name type="common">Glistening ink-cap mushroom</name>
    <name type="synonym">Coprinus micaceus</name>
    <dbReference type="NCBI Taxonomy" id="71717"/>
    <lineage>
        <taxon>Eukaryota</taxon>
        <taxon>Fungi</taxon>
        <taxon>Dikarya</taxon>
        <taxon>Basidiomycota</taxon>
        <taxon>Agaricomycotina</taxon>
        <taxon>Agaricomycetes</taxon>
        <taxon>Agaricomycetidae</taxon>
        <taxon>Agaricales</taxon>
        <taxon>Agaricineae</taxon>
        <taxon>Psathyrellaceae</taxon>
        <taxon>Coprinellus</taxon>
    </lineage>
</organism>
<dbReference type="Pfam" id="PF20236">
    <property type="entry name" value="DUF6593"/>
    <property type="match status" value="1"/>
</dbReference>
<feature type="domain" description="DUF6593" evidence="1">
    <location>
        <begin position="57"/>
        <end position="180"/>
    </location>
</feature>
<name>A0A4Y7S0F2_COPMI</name>
<accession>A0A4Y7S0F2</accession>
<dbReference type="AlphaFoldDB" id="A0A4Y7S0F2"/>
<dbReference type="EMBL" id="QPFP01000391">
    <property type="protein sequence ID" value="TEB14392.1"/>
    <property type="molecule type" value="Genomic_DNA"/>
</dbReference>
<comment type="caution">
    <text evidence="2">The sequence shown here is derived from an EMBL/GenBank/DDBJ whole genome shotgun (WGS) entry which is preliminary data.</text>
</comment>